<evidence type="ECO:0000313" key="2">
    <source>
        <dbReference type="EMBL" id="MFC4014144.1"/>
    </source>
</evidence>
<gene>
    <name evidence="2" type="ORF">ACFOY2_43440</name>
</gene>
<organism evidence="2 3">
    <name type="scientific">Nonomuraea purpurea</name>
    <dbReference type="NCBI Taxonomy" id="1849276"/>
    <lineage>
        <taxon>Bacteria</taxon>
        <taxon>Bacillati</taxon>
        <taxon>Actinomycetota</taxon>
        <taxon>Actinomycetes</taxon>
        <taxon>Streptosporangiales</taxon>
        <taxon>Streptosporangiaceae</taxon>
        <taxon>Nonomuraea</taxon>
    </lineage>
</organism>
<dbReference type="RefSeq" id="WP_379533993.1">
    <property type="nucleotide sequence ID" value="NZ_JBHSBI010000032.1"/>
</dbReference>
<dbReference type="InterPro" id="IPR016039">
    <property type="entry name" value="Thiolase-like"/>
</dbReference>
<keyword evidence="3" id="KW-1185">Reference proteome</keyword>
<protein>
    <submittedName>
        <fullName evidence="2">Beta-ketoacyl synthase N-terminal-like domain-containing protein</fullName>
    </submittedName>
</protein>
<dbReference type="Proteomes" id="UP001595851">
    <property type="component" value="Unassembled WGS sequence"/>
</dbReference>
<dbReference type="InterPro" id="IPR014030">
    <property type="entry name" value="Ketoacyl_synth_N"/>
</dbReference>
<accession>A0ABV8GPM6</accession>
<feature type="domain" description="Beta-ketoacyl synthase-like N-terminal" evidence="1">
    <location>
        <begin position="60"/>
        <end position="188"/>
    </location>
</feature>
<dbReference type="EMBL" id="JBHSBI010000032">
    <property type="protein sequence ID" value="MFC4014144.1"/>
    <property type="molecule type" value="Genomic_DNA"/>
</dbReference>
<name>A0ABV8GPM6_9ACTN</name>
<sequence>MKPTPTMSGTIARAATAAVTAYAVHVPGADGERALPGALRVPACSAEQAHELLGRKGLLAKDEATRLALCAVHRALGRPPRAPRPDHPADPATAVVVASNLGNTATVARIAAEARERGARSVSPLDAPTASSNVIAGAVAIWFRYGGPNLTVCSGATAGMDAIWLGCLLLRSGRAEQVVVVGVEPGDPVAAALHASRAGAVPGISLRAAAACLVLRSAPAAPGAQAVLELSADPVDVGDGAPVKELGDTYGAAGVLRTALAVAELEPGGRTRVICGDRVDGGRELWVGRA</sequence>
<comment type="caution">
    <text evidence="2">The sequence shown here is derived from an EMBL/GenBank/DDBJ whole genome shotgun (WGS) entry which is preliminary data.</text>
</comment>
<proteinExistence type="predicted"/>
<dbReference type="Gene3D" id="3.40.47.10">
    <property type="match status" value="1"/>
</dbReference>
<evidence type="ECO:0000313" key="3">
    <source>
        <dbReference type="Proteomes" id="UP001595851"/>
    </source>
</evidence>
<reference evidence="3" key="1">
    <citation type="journal article" date="2019" name="Int. J. Syst. Evol. Microbiol.">
        <title>The Global Catalogue of Microorganisms (GCM) 10K type strain sequencing project: providing services to taxonomists for standard genome sequencing and annotation.</title>
        <authorList>
            <consortium name="The Broad Institute Genomics Platform"/>
            <consortium name="The Broad Institute Genome Sequencing Center for Infectious Disease"/>
            <person name="Wu L."/>
            <person name="Ma J."/>
        </authorList>
    </citation>
    <scope>NUCLEOTIDE SEQUENCE [LARGE SCALE GENOMIC DNA]</scope>
    <source>
        <strain evidence="3">TBRC 1276</strain>
    </source>
</reference>
<evidence type="ECO:0000259" key="1">
    <source>
        <dbReference type="Pfam" id="PF00109"/>
    </source>
</evidence>
<dbReference type="Pfam" id="PF00109">
    <property type="entry name" value="ketoacyl-synt"/>
    <property type="match status" value="1"/>
</dbReference>
<dbReference type="SUPFAM" id="SSF53901">
    <property type="entry name" value="Thiolase-like"/>
    <property type="match status" value="1"/>
</dbReference>